<proteinExistence type="predicted"/>
<gene>
    <name evidence="1" type="ORF">N0V91_008349</name>
</gene>
<name>A0A9W8ZBF6_9PLEO</name>
<protein>
    <submittedName>
        <fullName evidence="1">Uncharacterized protein</fullName>
    </submittedName>
</protein>
<organism evidence="1 2">
    <name type="scientific">Didymella pomorum</name>
    <dbReference type="NCBI Taxonomy" id="749634"/>
    <lineage>
        <taxon>Eukaryota</taxon>
        <taxon>Fungi</taxon>
        <taxon>Dikarya</taxon>
        <taxon>Ascomycota</taxon>
        <taxon>Pezizomycotina</taxon>
        <taxon>Dothideomycetes</taxon>
        <taxon>Pleosporomycetidae</taxon>
        <taxon>Pleosporales</taxon>
        <taxon>Pleosporineae</taxon>
        <taxon>Didymellaceae</taxon>
        <taxon>Didymella</taxon>
    </lineage>
</organism>
<evidence type="ECO:0000313" key="2">
    <source>
        <dbReference type="Proteomes" id="UP001140510"/>
    </source>
</evidence>
<dbReference type="OrthoDB" id="3695298at2759"/>
<dbReference type="AlphaFoldDB" id="A0A9W8ZBF6"/>
<dbReference type="Proteomes" id="UP001140510">
    <property type="component" value="Unassembled WGS sequence"/>
</dbReference>
<comment type="caution">
    <text evidence="1">The sequence shown here is derived from an EMBL/GenBank/DDBJ whole genome shotgun (WGS) entry which is preliminary data.</text>
</comment>
<keyword evidence="2" id="KW-1185">Reference proteome</keyword>
<evidence type="ECO:0000313" key="1">
    <source>
        <dbReference type="EMBL" id="KAJ4400842.1"/>
    </source>
</evidence>
<sequence length="290" mass="33857">MFRMRYSWFAKHKARSVLIPNSSLLSPLSLCRTDQAYGTLTWVIKLDTAVLDLDLPLKPHRRRFDVDVDMKTWTIRVEWKPMLFRFLKTERAFRLLMDKKRDSKFTFSHAEDCLRAIRRQALHAALDPDSKIDRHIKWSLRLLRPLWGISGFRDPSTLDPVEADAIKVLLLMRREASLSEWQIKHLWQLASDYKAMLKTMDKLSESLKDLKCQLMMPGHSSVHEMFFDPHSALPLNPIAWSDKLLADVETHVQRWKATRGLVTQMQQLMVTSQEALAVPEDAFDVPDSDF</sequence>
<accession>A0A9W8ZBF6</accession>
<dbReference type="EMBL" id="JAPEVA010000082">
    <property type="protein sequence ID" value="KAJ4400842.1"/>
    <property type="molecule type" value="Genomic_DNA"/>
</dbReference>
<reference evidence="1" key="1">
    <citation type="submission" date="2022-10" db="EMBL/GenBank/DDBJ databases">
        <title>Tapping the CABI collections for fungal endophytes: first genome assemblies for Collariella, Neodidymelliopsis, Ascochyta clinopodiicola, Didymella pomorum, Didymosphaeria variabile, Neocosmospora piperis and Neocucurbitaria cava.</title>
        <authorList>
            <person name="Hill R."/>
        </authorList>
    </citation>
    <scope>NUCLEOTIDE SEQUENCE</scope>
    <source>
        <strain evidence="1">IMI 355091</strain>
    </source>
</reference>